<feature type="compositionally biased region" description="Acidic residues" evidence="4">
    <location>
        <begin position="433"/>
        <end position="480"/>
    </location>
</feature>
<dbReference type="EMBL" id="IACT01003499">
    <property type="protein sequence ID" value="LAC22738.1"/>
    <property type="molecule type" value="mRNA"/>
</dbReference>
<accession>A0A2P2I419</accession>
<sequence>MKFESECSRKAKRKENRKNRKSEKHAAYQKYHSSKMSKVAVEKSRPAESSKKIKALKGMISAAKAEMKVNGNKKNTSSQKQVASPAANNGPVFTNALESRMAALQEFISNEIKESGGTIHGVKKKKKVKSLKSDEKDNKKGIKKNVIKDKNKLNNLEKGIEKDNHELNEIYRQLHFNAKQKKSNSMLRNVFGGDIGDIFDVLDGEPTEADLLSDQIILQPKLPNTRKKKLIEIPKNAMIINTKQAYFEQDKIPEGLDEGVLDSCTNLKQAQKRKAKVSSSDLTSSKRRKLLNSDNSDCSQKRVVPTVYEFEGLDETDTLKGRKKKTNIEIIQTVQNGPLKSIMKNKKKKKKKLNEVDRLSVSFDLAKNNVRLIPPIIKVSGFTVVDDALFYYEDDSEDSSVSVYQESHMQDEIQTEEFSDDDMDTDAYLLDSDESVYEDIETESQSDGEEFDMESVEYDDSSDDIDMEAEFSDSDLGDSEDSGHETEEQSSLTCNSKSMKVKNAASHLTEDIYGRLRDSSGKIVESSDNDKSQGSGYCSPEQRKQDAQLQEQLKTDIMKKVRTQLRGRLNRLAQLNLTSAITMVTALYSNHPRQLLNVVLSELLTAELVTGGGLTLDRHCQECALLVVATGANVAEEIGAHILTDFVVSWHSELQSKGSSVLLRNYIMFVTHLYNFGLVHAVLMFDMLHLLLNHFSATNVEQVIQIMGSVGFLLRKDQPLQLKDVIVKVQLESTQDNTNKIPQLELLHSMLRAIKNNNESKMPNYDPTCTEQLRKLLRTVVGDDGKMTPVRVTLEDLLLSETRGRWWVVGSAWTGASMLQDRTSASAHNKNKLLAESKNNFSDTFLKFSENMRITRPPKINILFALTVGSADTDESFSKLLDLSLPPSQEKLIFDVMLFCIQKMKAYKAFYSLLCTQLCNHDPKYRRLLQHSLWDKFSDFDDLKSRELRNLARFVIDIVKADSLNLSLLKTLPLAETNEKIASFLQDVFYQLFDAKEGCHVSYNAFQKLFKSKKLSALRKQFKLFLIVFIVPKLKKGELVPNSPLFGKRLNKVLDMLSSDQGVLL</sequence>
<evidence type="ECO:0000313" key="7">
    <source>
        <dbReference type="EMBL" id="LAC22738.1"/>
    </source>
</evidence>
<dbReference type="PROSITE" id="PS51366">
    <property type="entry name" value="MI"/>
    <property type="match status" value="1"/>
</dbReference>
<comment type="subcellular location">
    <subcellularLocation>
        <location evidence="1">Nucleus</location>
        <location evidence="1">Nucleolus</location>
    </subcellularLocation>
</comment>
<protein>
    <submittedName>
        <fullName evidence="6">Nucleolar MIF4G domain-containing protein 1 homolog</fullName>
    </submittedName>
</protein>
<evidence type="ECO:0000256" key="4">
    <source>
        <dbReference type="SAM" id="MobiDB-lite"/>
    </source>
</evidence>
<dbReference type="InterPro" id="IPR016024">
    <property type="entry name" value="ARM-type_fold"/>
</dbReference>
<dbReference type="GO" id="GO:0005730">
    <property type="term" value="C:nucleolus"/>
    <property type="evidence" value="ECO:0007669"/>
    <property type="project" value="UniProtKB-SubCell"/>
</dbReference>
<feature type="domain" description="MI" evidence="5">
    <location>
        <begin position="855"/>
        <end position="974"/>
    </location>
</feature>
<dbReference type="PANTHER" id="PTHR18034:SF4">
    <property type="entry name" value="NUCLEOLAR MIF4G DOMAIN-CONTAINING PROTEIN 1"/>
    <property type="match status" value="1"/>
</dbReference>
<evidence type="ECO:0000259" key="5">
    <source>
        <dbReference type="PROSITE" id="PS51366"/>
    </source>
</evidence>
<dbReference type="GO" id="GO:0042274">
    <property type="term" value="P:ribosomal small subunit biogenesis"/>
    <property type="evidence" value="ECO:0007669"/>
    <property type="project" value="TreeGrafter"/>
</dbReference>
<dbReference type="Gene3D" id="1.25.40.180">
    <property type="match status" value="1"/>
</dbReference>
<evidence type="ECO:0000313" key="6">
    <source>
        <dbReference type="EMBL" id="LAB68767.1"/>
    </source>
</evidence>
<feature type="region of interest" description="Disordered" evidence="4">
    <location>
        <begin position="272"/>
        <end position="297"/>
    </location>
</feature>
<feature type="region of interest" description="Disordered" evidence="4">
    <location>
        <begin position="433"/>
        <end position="500"/>
    </location>
</feature>
<dbReference type="InterPro" id="IPR050781">
    <property type="entry name" value="CWC22_splicing_factor"/>
</dbReference>
<proteinExistence type="evidence at transcript level"/>
<dbReference type="Pfam" id="PF02847">
    <property type="entry name" value="MA3"/>
    <property type="match status" value="1"/>
</dbReference>
<feature type="compositionally biased region" description="Basic residues" evidence="4">
    <location>
        <begin position="10"/>
        <end position="23"/>
    </location>
</feature>
<dbReference type="SUPFAM" id="SSF48371">
    <property type="entry name" value="ARM repeat"/>
    <property type="match status" value="1"/>
</dbReference>
<feature type="region of interest" description="Disordered" evidence="4">
    <location>
        <begin position="69"/>
        <end position="89"/>
    </location>
</feature>
<feature type="compositionally biased region" description="Basic and acidic residues" evidence="4">
    <location>
        <begin position="40"/>
        <end position="51"/>
    </location>
</feature>
<dbReference type="SMART" id="SM00544">
    <property type="entry name" value="MA3"/>
    <property type="match status" value="1"/>
</dbReference>
<reference evidence="6" key="2">
    <citation type="journal article" date="2018" name="Biosci. Biotechnol. Biochem.">
        <title>Polysaccharide hydrolase of the hadal zone amphipods Hirondellea gigas.</title>
        <authorList>
            <person name="Kobayashi H."/>
            <person name="Nagahama T."/>
            <person name="Arai W."/>
            <person name="Sasagawa Y."/>
            <person name="Umeda M."/>
            <person name="Hayashi T."/>
            <person name="Nikaido I."/>
            <person name="Watanabe H."/>
            <person name="Oguri K."/>
            <person name="Kitazato H."/>
            <person name="Fujioka K."/>
            <person name="Kido Y."/>
            <person name="Takami H."/>
        </authorList>
    </citation>
    <scope>NUCLEOTIDE SEQUENCE</scope>
    <source>
        <tissue evidence="6">Whole body</tissue>
    </source>
</reference>
<dbReference type="InterPro" id="IPR003890">
    <property type="entry name" value="MIF4G-like_typ-3"/>
</dbReference>
<evidence type="ECO:0000256" key="1">
    <source>
        <dbReference type="ARBA" id="ARBA00004604"/>
    </source>
</evidence>
<keyword evidence="3" id="KW-0539">Nucleus</keyword>
<feature type="compositionally biased region" description="Polar residues" evidence="4">
    <location>
        <begin position="72"/>
        <end position="82"/>
    </location>
</feature>
<comment type="similarity">
    <text evidence="2">Belongs to the CWC22 family.</text>
</comment>
<feature type="compositionally biased region" description="Polar residues" evidence="4">
    <location>
        <begin position="489"/>
        <end position="498"/>
    </location>
</feature>
<dbReference type="PANTHER" id="PTHR18034">
    <property type="entry name" value="CELL CYCLE CONTROL PROTEIN CWF22-RELATED"/>
    <property type="match status" value="1"/>
</dbReference>
<feature type="region of interest" description="Disordered" evidence="4">
    <location>
        <begin position="519"/>
        <end position="546"/>
    </location>
</feature>
<feature type="region of interest" description="Disordered" evidence="4">
    <location>
        <begin position="1"/>
        <end position="52"/>
    </location>
</feature>
<dbReference type="Pfam" id="PF02854">
    <property type="entry name" value="MIF4G"/>
    <property type="match status" value="1"/>
</dbReference>
<evidence type="ECO:0000256" key="2">
    <source>
        <dbReference type="ARBA" id="ARBA00006856"/>
    </source>
</evidence>
<dbReference type="GO" id="GO:0003723">
    <property type="term" value="F:RNA binding"/>
    <property type="evidence" value="ECO:0007669"/>
    <property type="project" value="InterPro"/>
</dbReference>
<organism evidence="6">
    <name type="scientific">Hirondellea gigas</name>
    <dbReference type="NCBI Taxonomy" id="1518452"/>
    <lineage>
        <taxon>Eukaryota</taxon>
        <taxon>Metazoa</taxon>
        <taxon>Ecdysozoa</taxon>
        <taxon>Arthropoda</taxon>
        <taxon>Crustacea</taxon>
        <taxon>Multicrustacea</taxon>
        <taxon>Malacostraca</taxon>
        <taxon>Eumalacostraca</taxon>
        <taxon>Peracarida</taxon>
        <taxon>Amphipoda</taxon>
        <taxon>Amphilochidea</taxon>
        <taxon>Lysianassida</taxon>
        <taxon>Lysianassidira</taxon>
        <taxon>Lysianassoidea</taxon>
        <taxon>Lysianassidae</taxon>
        <taxon>Hirondellea</taxon>
    </lineage>
</organism>
<name>A0A2P2I419_9CRUS</name>
<evidence type="ECO:0000256" key="3">
    <source>
        <dbReference type="ARBA" id="ARBA00023242"/>
    </source>
</evidence>
<dbReference type="AlphaFoldDB" id="A0A2P2I419"/>
<dbReference type="EMBL" id="IACF01003139">
    <property type="protein sequence ID" value="LAB68767.1"/>
    <property type="molecule type" value="mRNA"/>
</dbReference>
<reference evidence="7" key="1">
    <citation type="submission" date="2017-11" db="EMBL/GenBank/DDBJ databases">
        <title>The sensing device of the deep-sea amphipod.</title>
        <authorList>
            <person name="Kobayashi H."/>
            <person name="Nagahama T."/>
            <person name="Arai W."/>
            <person name="Sasagawa Y."/>
            <person name="Umeda M."/>
            <person name="Hayashi T."/>
            <person name="Nikaido I."/>
            <person name="Watanabe H."/>
            <person name="Oguri K."/>
            <person name="Kitazato H."/>
            <person name="Fujioka K."/>
            <person name="Kido Y."/>
            <person name="Takami H."/>
        </authorList>
    </citation>
    <scope>NUCLEOTIDE SEQUENCE</scope>
    <source>
        <tissue evidence="7">Whole body</tissue>
    </source>
</reference>
<dbReference type="InterPro" id="IPR003891">
    <property type="entry name" value="Initiation_fac_eIF4g_MI"/>
</dbReference>